<name>A0A2I0K5W3_PUNGR</name>
<protein>
    <submittedName>
        <fullName evidence="1">Uncharacterized protein</fullName>
    </submittedName>
</protein>
<proteinExistence type="predicted"/>
<dbReference type="EMBL" id="PGOL01000887">
    <property type="protein sequence ID" value="PKI63533.1"/>
    <property type="molecule type" value="Genomic_DNA"/>
</dbReference>
<organism evidence="1 2">
    <name type="scientific">Punica granatum</name>
    <name type="common">Pomegranate</name>
    <dbReference type="NCBI Taxonomy" id="22663"/>
    <lineage>
        <taxon>Eukaryota</taxon>
        <taxon>Viridiplantae</taxon>
        <taxon>Streptophyta</taxon>
        <taxon>Embryophyta</taxon>
        <taxon>Tracheophyta</taxon>
        <taxon>Spermatophyta</taxon>
        <taxon>Magnoliopsida</taxon>
        <taxon>eudicotyledons</taxon>
        <taxon>Gunneridae</taxon>
        <taxon>Pentapetalae</taxon>
        <taxon>rosids</taxon>
        <taxon>malvids</taxon>
        <taxon>Myrtales</taxon>
        <taxon>Lythraceae</taxon>
        <taxon>Punica</taxon>
    </lineage>
</organism>
<dbReference type="Proteomes" id="UP000233551">
    <property type="component" value="Unassembled WGS sequence"/>
</dbReference>
<evidence type="ECO:0000313" key="1">
    <source>
        <dbReference type="EMBL" id="PKI63533.1"/>
    </source>
</evidence>
<dbReference type="AlphaFoldDB" id="A0A2I0K5W3"/>
<gene>
    <name evidence="1" type="ORF">CRG98_016051</name>
</gene>
<reference evidence="1 2" key="1">
    <citation type="submission" date="2017-11" db="EMBL/GenBank/DDBJ databases">
        <title>De-novo sequencing of pomegranate (Punica granatum L.) genome.</title>
        <authorList>
            <person name="Akparov Z."/>
            <person name="Amiraslanov A."/>
            <person name="Hajiyeva S."/>
            <person name="Abbasov M."/>
            <person name="Kaur K."/>
            <person name="Hamwieh A."/>
            <person name="Solovyev V."/>
            <person name="Salamov A."/>
            <person name="Braich B."/>
            <person name="Kosarev P."/>
            <person name="Mahmoud A."/>
            <person name="Hajiyev E."/>
            <person name="Babayeva S."/>
            <person name="Izzatullayeva V."/>
            <person name="Mammadov A."/>
            <person name="Mammadov A."/>
            <person name="Sharifova S."/>
            <person name="Ojaghi J."/>
            <person name="Eynullazada K."/>
            <person name="Bayramov B."/>
            <person name="Abdulazimova A."/>
            <person name="Shahmuradov I."/>
        </authorList>
    </citation>
    <scope>NUCLEOTIDE SEQUENCE [LARGE SCALE GENOMIC DNA]</scope>
    <source>
        <strain evidence="2">cv. AG2017</strain>
        <tissue evidence="1">Leaf</tissue>
    </source>
</reference>
<keyword evidence="2" id="KW-1185">Reference proteome</keyword>
<evidence type="ECO:0000313" key="2">
    <source>
        <dbReference type="Proteomes" id="UP000233551"/>
    </source>
</evidence>
<accession>A0A2I0K5W3</accession>
<comment type="caution">
    <text evidence="1">The sequence shown here is derived from an EMBL/GenBank/DDBJ whole genome shotgun (WGS) entry which is preliminary data.</text>
</comment>
<sequence length="300" mass="33437">MDDDHSQASPACKGPSSLLLVGCQRSGDRTIALDRAKRHTWCLLVPYLQRSLEGGGRGLENAALDQKARGGDTVAAAMDDDIISSLPEHANIQDIIRTGRGNEDTKRFVRLVDDALMRSRDGMPRFRLNATVDMIPHVDRWVGLALDNRVEELIIAIIYDSANKFQCPVPTRVLSAQFIKSLTLEGRIKADGISADYYGIGLRTLPFIWTDNTPYSCAVGFKISFEQRPSGLWFERLQKFLIGWSATFRCLEPTVCLRQSICKAFARKEEYPGYPYCCSGAGGGFLCFCHELKGCEDWKG</sequence>